<dbReference type="EMBL" id="CP015840">
    <property type="protein sequence ID" value="ANG65724.1"/>
    <property type="molecule type" value="Genomic_DNA"/>
</dbReference>
<keyword evidence="1" id="KW-1133">Transmembrane helix</keyword>
<evidence type="ECO:0000313" key="3">
    <source>
        <dbReference type="Proteomes" id="UP000019147"/>
    </source>
</evidence>
<keyword evidence="1" id="KW-0812">Transmembrane</keyword>
<gene>
    <name evidence="2" type="ORF">M787_000050</name>
</gene>
<feature type="transmembrane region" description="Helical" evidence="1">
    <location>
        <begin position="41"/>
        <end position="62"/>
    </location>
</feature>
<accession>A0A173DXS8</accession>
<evidence type="ECO:0000256" key="1">
    <source>
        <dbReference type="SAM" id="Phobius"/>
    </source>
</evidence>
<dbReference type="Proteomes" id="UP000019147">
    <property type="component" value="Chromosome"/>
</dbReference>
<reference evidence="2 3" key="1">
    <citation type="journal article" date="2014" name="Syst. Appl. Microbiol.">
        <title>Evidence for the existence of two new members of the family Chlamydiaceae and proposal of Chlamydia avium sp. nov. and Chlamydia gallinacea sp. nov.</title>
        <authorList>
            <person name="Sachse K."/>
            <person name="Laroucau K."/>
            <person name="Riege K."/>
            <person name="Wehner S."/>
            <person name="Dilcher M."/>
            <person name="Creasy H.H."/>
            <person name="Weidmann M."/>
            <person name="Myers G."/>
            <person name="Vorimore F."/>
            <person name="Vicari N."/>
            <person name="Magnino S."/>
            <person name="Liebler-Tenorio E."/>
            <person name="Ruettger A."/>
            <person name="Bavoil P.M."/>
            <person name="Hufert F.T."/>
            <person name="Rossello-Mora R."/>
            <person name="Marz M."/>
        </authorList>
    </citation>
    <scope>NUCLEOTIDE SEQUENCE [LARGE SCALE GENOMIC DNA]</scope>
    <source>
        <strain evidence="2 3">08-1274/3</strain>
    </source>
</reference>
<feature type="transmembrane region" description="Helical" evidence="1">
    <location>
        <begin position="12"/>
        <end position="35"/>
    </location>
</feature>
<dbReference type="Pfam" id="PF07146">
    <property type="entry name" value="DUF1389"/>
    <property type="match status" value="1"/>
</dbReference>
<proteinExistence type="predicted"/>
<dbReference type="AlphaFoldDB" id="A0A173DXS8"/>
<sequence>MLNGEEKKQFLARVQVLAGIISAVFVSVLAVVMALGIVHPAIIVLASILGLIAFASLMKCAVDVCRKQIMPSPSIPSGCLQVICDNYPLVIGDLCKQERLTIQELRQVLSILGGSGDLGLENISIDLRKKLDSFGWERVVQSCEGSTLPSLDDELTRSCCLYFLKRFIDLGPKDIPISEGMAPEVYWMSPGGLCDSGAVAFSYVGWLLSNVITEEEYDLLSASARNNTWKTEEVQRIRSDIVRRCKDLAKTQNLWKEVSSSFALSHDFSFFRHGMNWEQVQLIKAMPLGMVKLFGDYENMGRIRGLGWVTLVFYFYPYLDESSPKYDPGIALITYRELVDEVVAISSGLGYHSDQNFDKIVIAIAKHSLRGNTASNPQWVYNYFWENRRAQLYNYSGFVRGNSVFSD</sequence>
<keyword evidence="1" id="KW-0472">Membrane</keyword>
<evidence type="ECO:0000313" key="2">
    <source>
        <dbReference type="EMBL" id="ANG65724.1"/>
    </source>
</evidence>
<organism evidence="2 3">
    <name type="scientific">Chlamydia gallinacea 08-1274/3</name>
    <dbReference type="NCBI Taxonomy" id="1143323"/>
    <lineage>
        <taxon>Bacteria</taxon>
        <taxon>Pseudomonadati</taxon>
        <taxon>Chlamydiota</taxon>
        <taxon>Chlamydiia</taxon>
        <taxon>Chlamydiales</taxon>
        <taxon>Chlamydiaceae</taxon>
        <taxon>Chlamydia/Chlamydophila group</taxon>
        <taxon>Chlamydia</taxon>
    </lineage>
</organism>
<name>A0A173DXS8_9CHLA</name>
<protein>
    <submittedName>
        <fullName evidence="2">Uncharacterized protein</fullName>
    </submittedName>
</protein>
<dbReference type="InterPro" id="IPR010792">
    <property type="entry name" value="DUF1389"/>
</dbReference>
<dbReference type="KEGG" id="cgz:M787_000050"/>
<dbReference type="STRING" id="1143323.M787_000050"/>